<name>A0A7X0P6I5_9ACTN</name>
<organism evidence="2 3">
    <name type="scientific">Nonomuraea rubra</name>
    <dbReference type="NCBI Taxonomy" id="46180"/>
    <lineage>
        <taxon>Bacteria</taxon>
        <taxon>Bacillati</taxon>
        <taxon>Actinomycetota</taxon>
        <taxon>Actinomycetes</taxon>
        <taxon>Streptosporangiales</taxon>
        <taxon>Streptosporangiaceae</taxon>
        <taxon>Nonomuraea</taxon>
    </lineage>
</organism>
<proteinExistence type="predicted"/>
<accession>A0A7X0P6I5</accession>
<dbReference type="RefSeq" id="WP_185110668.1">
    <property type="nucleotide sequence ID" value="NZ_BAAAXY010000153.1"/>
</dbReference>
<sequence length="70" mass="7998">MTTAALIAYGVLAFSAAALVFSIHTLIQIRRSAKETIANWKRAEESWKSAEQNWKRVAEINKQIAERRRP</sequence>
<dbReference type="AlphaFoldDB" id="A0A7X0P6I5"/>
<reference evidence="2 3" key="1">
    <citation type="submission" date="2020-08" db="EMBL/GenBank/DDBJ databases">
        <title>Sequencing the genomes of 1000 actinobacteria strains.</title>
        <authorList>
            <person name="Klenk H.-P."/>
        </authorList>
    </citation>
    <scope>NUCLEOTIDE SEQUENCE [LARGE SCALE GENOMIC DNA]</scope>
    <source>
        <strain evidence="2 3">DSM 43768</strain>
    </source>
</reference>
<evidence type="ECO:0000313" key="3">
    <source>
        <dbReference type="Proteomes" id="UP000565579"/>
    </source>
</evidence>
<comment type="caution">
    <text evidence="2">The sequence shown here is derived from an EMBL/GenBank/DDBJ whole genome shotgun (WGS) entry which is preliminary data.</text>
</comment>
<keyword evidence="3" id="KW-1185">Reference proteome</keyword>
<keyword evidence="1" id="KW-0812">Transmembrane</keyword>
<dbReference type="EMBL" id="JACHMI010000001">
    <property type="protein sequence ID" value="MBB6556190.1"/>
    <property type="molecule type" value="Genomic_DNA"/>
</dbReference>
<dbReference type="Proteomes" id="UP000565579">
    <property type="component" value="Unassembled WGS sequence"/>
</dbReference>
<feature type="transmembrane region" description="Helical" evidence="1">
    <location>
        <begin position="6"/>
        <end position="27"/>
    </location>
</feature>
<protein>
    <submittedName>
        <fullName evidence="2">Multidrug resistance efflux pump</fullName>
    </submittedName>
</protein>
<evidence type="ECO:0000256" key="1">
    <source>
        <dbReference type="SAM" id="Phobius"/>
    </source>
</evidence>
<evidence type="ECO:0000313" key="2">
    <source>
        <dbReference type="EMBL" id="MBB6556190.1"/>
    </source>
</evidence>
<gene>
    <name evidence="2" type="ORF">HD593_010985</name>
</gene>
<keyword evidence="1" id="KW-0472">Membrane</keyword>
<keyword evidence="1" id="KW-1133">Transmembrane helix</keyword>